<dbReference type="PANTHER" id="PTHR30354">
    <property type="entry name" value="GNT FAMILY GLUCONATE TRANSPORTER"/>
    <property type="match status" value="1"/>
</dbReference>
<keyword evidence="1" id="KW-0472">Membrane</keyword>
<keyword evidence="1" id="KW-1133">Transmembrane helix</keyword>
<accession>A0A9E2KQ15</accession>
<evidence type="ECO:0000256" key="1">
    <source>
        <dbReference type="SAM" id="Phobius"/>
    </source>
</evidence>
<proteinExistence type="predicted"/>
<sequence>MLLLLTIKFKLHSFIALLIVALLVAFLEGMPLDGIVSAISKGAGNTLAGVGLIVVLGAALGQLMNDCGASKKVADVILKTCGTKFLKWGILVIGSVFGT</sequence>
<reference evidence="2" key="2">
    <citation type="submission" date="2021-04" db="EMBL/GenBank/DDBJ databases">
        <authorList>
            <person name="Gilroy R."/>
        </authorList>
    </citation>
    <scope>NUCLEOTIDE SEQUENCE</scope>
    <source>
        <strain evidence="2">687</strain>
    </source>
</reference>
<dbReference type="EMBL" id="JAHLFG010000074">
    <property type="protein sequence ID" value="MBU3827188.1"/>
    <property type="molecule type" value="Genomic_DNA"/>
</dbReference>
<dbReference type="AlphaFoldDB" id="A0A9E2KQ15"/>
<dbReference type="InterPro" id="IPR003474">
    <property type="entry name" value="Glcn_transporter"/>
</dbReference>
<comment type="caution">
    <text evidence="2">The sequence shown here is derived from an EMBL/GenBank/DDBJ whole genome shotgun (WGS) entry which is preliminary data.</text>
</comment>
<dbReference type="PANTHER" id="PTHR30354:SF11">
    <property type="entry name" value="PERMEASE"/>
    <property type="match status" value="1"/>
</dbReference>
<gene>
    <name evidence="2" type="ORF">IAA31_06840</name>
</gene>
<evidence type="ECO:0000313" key="2">
    <source>
        <dbReference type="EMBL" id="MBU3827188.1"/>
    </source>
</evidence>
<feature type="non-terminal residue" evidence="2">
    <location>
        <position position="99"/>
    </location>
</feature>
<organism evidence="2 3">
    <name type="scientific">Candidatus Anaerobiospirillum merdipullorum</name>
    <dbReference type="NCBI Taxonomy" id="2838450"/>
    <lineage>
        <taxon>Bacteria</taxon>
        <taxon>Pseudomonadati</taxon>
        <taxon>Pseudomonadota</taxon>
        <taxon>Gammaproteobacteria</taxon>
        <taxon>Aeromonadales</taxon>
        <taxon>Succinivibrionaceae</taxon>
        <taxon>Anaerobiospirillum</taxon>
    </lineage>
</organism>
<keyword evidence="1" id="KW-0812">Transmembrane</keyword>
<evidence type="ECO:0000313" key="3">
    <source>
        <dbReference type="Proteomes" id="UP000824150"/>
    </source>
</evidence>
<feature type="transmembrane region" description="Helical" evidence="1">
    <location>
        <begin position="48"/>
        <end position="64"/>
    </location>
</feature>
<dbReference type="Pfam" id="PF02447">
    <property type="entry name" value="GntP_permease"/>
    <property type="match status" value="1"/>
</dbReference>
<evidence type="ECO:0008006" key="4">
    <source>
        <dbReference type="Google" id="ProtNLM"/>
    </source>
</evidence>
<name>A0A9E2KQ15_9GAMM</name>
<protein>
    <recommendedName>
        <fullName evidence="4">Gluconate permease</fullName>
    </recommendedName>
</protein>
<dbReference type="GO" id="GO:0015128">
    <property type="term" value="F:gluconate transmembrane transporter activity"/>
    <property type="evidence" value="ECO:0007669"/>
    <property type="project" value="InterPro"/>
</dbReference>
<dbReference type="GO" id="GO:0005886">
    <property type="term" value="C:plasma membrane"/>
    <property type="evidence" value="ECO:0007669"/>
    <property type="project" value="TreeGrafter"/>
</dbReference>
<dbReference type="Proteomes" id="UP000824150">
    <property type="component" value="Unassembled WGS sequence"/>
</dbReference>
<reference evidence="2" key="1">
    <citation type="journal article" date="2021" name="PeerJ">
        <title>Extensive microbial diversity within the chicken gut microbiome revealed by metagenomics and culture.</title>
        <authorList>
            <person name="Gilroy R."/>
            <person name="Ravi A."/>
            <person name="Getino M."/>
            <person name="Pursley I."/>
            <person name="Horton D.L."/>
            <person name="Alikhan N.F."/>
            <person name="Baker D."/>
            <person name="Gharbi K."/>
            <person name="Hall N."/>
            <person name="Watson M."/>
            <person name="Adriaenssens E.M."/>
            <person name="Foster-Nyarko E."/>
            <person name="Jarju S."/>
            <person name="Secka A."/>
            <person name="Antonio M."/>
            <person name="Oren A."/>
            <person name="Chaudhuri R.R."/>
            <person name="La Ragione R."/>
            <person name="Hildebrand F."/>
            <person name="Pallen M.J."/>
        </authorList>
    </citation>
    <scope>NUCLEOTIDE SEQUENCE</scope>
    <source>
        <strain evidence="2">687</strain>
    </source>
</reference>